<accession>A0ABV5Z263</accession>
<dbReference type="RefSeq" id="WP_380569757.1">
    <property type="nucleotide sequence ID" value="NZ_JBHMAH010000009.1"/>
</dbReference>
<sequence length="116" mass="12616">MISFFLTALRLLKAIGKALSRPAFKSLLFTLFVILLSGTLFYTSVEGWGVLDTIYFGVVSLIPSSVETGLTPVTNAGKIFTMMYLVVGVGVMVSMLGMIAKEVIDFKPEQNKGNDK</sequence>
<dbReference type="Gene3D" id="1.10.287.70">
    <property type="match status" value="1"/>
</dbReference>
<feature type="transmembrane region" description="Helical" evidence="1">
    <location>
        <begin position="79"/>
        <end position="100"/>
    </location>
</feature>
<dbReference type="EMBL" id="JBHMAH010000009">
    <property type="protein sequence ID" value="MFB9860158.1"/>
    <property type="molecule type" value="Genomic_DNA"/>
</dbReference>
<feature type="domain" description="Potassium channel" evidence="2">
    <location>
        <begin position="30"/>
        <end position="102"/>
    </location>
</feature>
<keyword evidence="1" id="KW-0472">Membrane</keyword>
<evidence type="ECO:0000256" key="1">
    <source>
        <dbReference type="SAM" id="Phobius"/>
    </source>
</evidence>
<proteinExistence type="predicted"/>
<evidence type="ECO:0000313" key="3">
    <source>
        <dbReference type="EMBL" id="MFB9860158.1"/>
    </source>
</evidence>
<reference evidence="3 4" key="1">
    <citation type="submission" date="2024-09" db="EMBL/GenBank/DDBJ databases">
        <authorList>
            <person name="Sun Q."/>
            <person name="Mori K."/>
        </authorList>
    </citation>
    <scope>NUCLEOTIDE SEQUENCE [LARGE SCALE GENOMIC DNA]</scope>
    <source>
        <strain evidence="3 4">JCM 12822</strain>
    </source>
</reference>
<protein>
    <submittedName>
        <fullName evidence="3">Ion channel</fullName>
    </submittedName>
</protein>
<dbReference type="Pfam" id="PF07885">
    <property type="entry name" value="Ion_trans_2"/>
    <property type="match status" value="1"/>
</dbReference>
<evidence type="ECO:0000259" key="2">
    <source>
        <dbReference type="Pfam" id="PF07885"/>
    </source>
</evidence>
<dbReference type="SUPFAM" id="SSF81324">
    <property type="entry name" value="Voltage-gated potassium channels"/>
    <property type="match status" value="1"/>
</dbReference>
<keyword evidence="1" id="KW-1133">Transmembrane helix</keyword>
<organism evidence="3 4">
    <name type="scientific">Salinicoccus siamensis</name>
    <dbReference type="NCBI Taxonomy" id="381830"/>
    <lineage>
        <taxon>Bacteria</taxon>
        <taxon>Bacillati</taxon>
        <taxon>Bacillota</taxon>
        <taxon>Bacilli</taxon>
        <taxon>Bacillales</taxon>
        <taxon>Staphylococcaceae</taxon>
        <taxon>Salinicoccus</taxon>
    </lineage>
</organism>
<keyword evidence="1" id="KW-0812">Transmembrane</keyword>
<evidence type="ECO:0000313" key="4">
    <source>
        <dbReference type="Proteomes" id="UP001589740"/>
    </source>
</evidence>
<feature type="transmembrane region" description="Helical" evidence="1">
    <location>
        <begin position="24"/>
        <end position="42"/>
    </location>
</feature>
<dbReference type="Proteomes" id="UP001589740">
    <property type="component" value="Unassembled WGS sequence"/>
</dbReference>
<keyword evidence="4" id="KW-1185">Reference proteome</keyword>
<name>A0ABV5Z263_9STAP</name>
<dbReference type="InterPro" id="IPR013099">
    <property type="entry name" value="K_chnl_dom"/>
</dbReference>
<gene>
    <name evidence="3" type="ORF">ACFFLE_03430</name>
</gene>
<comment type="caution">
    <text evidence="3">The sequence shown here is derived from an EMBL/GenBank/DDBJ whole genome shotgun (WGS) entry which is preliminary data.</text>
</comment>